<sequence length="75" mass="8932">MEGAALRPQRLLQTSSRLLLWRRSVRVEVLQADIQVTRCCPNWDIRLTIQRRRQLQPPRLLIIPHLQIHLWLTCG</sequence>
<gene>
    <name evidence="1" type="ORF">ACAOBT_LOCUS18106</name>
</gene>
<keyword evidence="2" id="KW-1185">Reference proteome</keyword>
<name>A0A9P0L7L2_ACAOB</name>
<protein>
    <submittedName>
        <fullName evidence="1">Uncharacterized protein</fullName>
    </submittedName>
</protein>
<dbReference type="Proteomes" id="UP001152888">
    <property type="component" value="Unassembled WGS sequence"/>
</dbReference>
<organism evidence="1 2">
    <name type="scientific">Acanthoscelides obtectus</name>
    <name type="common">Bean weevil</name>
    <name type="synonym">Bruchus obtectus</name>
    <dbReference type="NCBI Taxonomy" id="200917"/>
    <lineage>
        <taxon>Eukaryota</taxon>
        <taxon>Metazoa</taxon>
        <taxon>Ecdysozoa</taxon>
        <taxon>Arthropoda</taxon>
        <taxon>Hexapoda</taxon>
        <taxon>Insecta</taxon>
        <taxon>Pterygota</taxon>
        <taxon>Neoptera</taxon>
        <taxon>Endopterygota</taxon>
        <taxon>Coleoptera</taxon>
        <taxon>Polyphaga</taxon>
        <taxon>Cucujiformia</taxon>
        <taxon>Chrysomeloidea</taxon>
        <taxon>Chrysomelidae</taxon>
        <taxon>Bruchinae</taxon>
        <taxon>Bruchini</taxon>
        <taxon>Acanthoscelides</taxon>
    </lineage>
</organism>
<reference evidence="1" key="1">
    <citation type="submission" date="2022-03" db="EMBL/GenBank/DDBJ databases">
        <authorList>
            <person name="Sayadi A."/>
        </authorList>
    </citation>
    <scope>NUCLEOTIDE SEQUENCE</scope>
</reference>
<proteinExistence type="predicted"/>
<dbReference type="AlphaFoldDB" id="A0A9P0L7L2"/>
<comment type="caution">
    <text evidence="1">The sequence shown here is derived from an EMBL/GenBank/DDBJ whole genome shotgun (WGS) entry which is preliminary data.</text>
</comment>
<evidence type="ECO:0000313" key="2">
    <source>
        <dbReference type="Proteomes" id="UP001152888"/>
    </source>
</evidence>
<accession>A0A9P0L7L2</accession>
<evidence type="ECO:0000313" key="1">
    <source>
        <dbReference type="EMBL" id="CAH1987842.1"/>
    </source>
</evidence>
<dbReference type="EMBL" id="CAKOFQ010007029">
    <property type="protein sequence ID" value="CAH1987842.1"/>
    <property type="molecule type" value="Genomic_DNA"/>
</dbReference>